<dbReference type="InterPro" id="IPR016167">
    <property type="entry name" value="FAD-bd_PCMH_sub1"/>
</dbReference>
<comment type="cofactor">
    <cofactor evidence="1 14">
        <name>FAD</name>
        <dbReference type="ChEBI" id="CHEBI:57692"/>
    </cofactor>
</comment>
<accession>A0A3P3YIP0</accession>
<reference evidence="18 19" key="1">
    <citation type="submission" date="2018-03" db="EMBL/GenBank/DDBJ databases">
        <authorList>
            <person name="Fogelqvist J."/>
        </authorList>
    </citation>
    <scope>NUCLEOTIDE SEQUENCE [LARGE SCALE GENOMIC DNA]</scope>
</reference>
<dbReference type="Gene3D" id="1.10.150.120">
    <property type="entry name" value="[2Fe-2S]-binding domain"/>
    <property type="match status" value="1"/>
</dbReference>
<feature type="binding site" evidence="15">
    <location>
        <position position="900"/>
    </location>
    <ligand>
        <name>Mo-molybdopterin</name>
        <dbReference type="ChEBI" id="CHEBI:71302"/>
    </ligand>
    <ligandPart>
        <name>Mo</name>
        <dbReference type="ChEBI" id="CHEBI:28685"/>
    </ligandPart>
</feature>
<comment type="cofactor">
    <cofactor evidence="12">
        <name>[2Fe-2S] cluster</name>
        <dbReference type="ChEBI" id="CHEBI:190135"/>
    </cofactor>
</comment>
<feature type="binding site" evidence="15">
    <location>
        <position position="112"/>
    </location>
    <ligand>
        <name>[2Fe-2S] cluster</name>
        <dbReference type="ChEBI" id="CHEBI:190135"/>
        <label>2</label>
    </ligand>
</feature>
<dbReference type="InterPro" id="IPR002346">
    <property type="entry name" value="Mopterin_DH_FAD-bd"/>
</dbReference>
<dbReference type="InterPro" id="IPR036683">
    <property type="entry name" value="CO_DH_flav_C_dom_sf"/>
</dbReference>
<proteinExistence type="inferred from homology"/>
<dbReference type="InterPro" id="IPR036884">
    <property type="entry name" value="2Fe-2S-bd_dom_sf"/>
</dbReference>
<feature type="binding site" evidence="14">
    <location>
        <position position="422"/>
    </location>
    <ligand>
        <name>FAD</name>
        <dbReference type="ChEBI" id="CHEBI:57692"/>
    </ligand>
</feature>
<dbReference type="Gene3D" id="3.90.1170.50">
    <property type="entry name" value="Aldehyde oxidase/xanthine dehydrogenase, a/b hammerhead"/>
    <property type="match status" value="1"/>
</dbReference>
<dbReference type="FunFam" id="3.10.20.30:FF:000012">
    <property type="entry name" value="Xanthine dehydrogenase/oxidase"/>
    <property type="match status" value="1"/>
</dbReference>
<evidence type="ECO:0008006" key="20">
    <source>
        <dbReference type="Google" id="ProtNLM"/>
    </source>
</evidence>
<feature type="binding site" evidence="14">
    <location>
        <position position="336"/>
    </location>
    <ligand>
        <name>FAD</name>
        <dbReference type="ChEBI" id="CHEBI:57692"/>
    </ligand>
</feature>
<feature type="binding site" evidence="15">
    <location>
        <position position="146"/>
    </location>
    <ligand>
        <name>[2Fe-2S] cluster</name>
        <dbReference type="ChEBI" id="CHEBI:190135"/>
        <label>2</label>
    </ligand>
</feature>
<evidence type="ECO:0000256" key="13">
    <source>
        <dbReference type="PIRSR" id="PIRSR000127-1"/>
    </source>
</evidence>
<feature type="binding site" evidence="14">
    <location>
        <begin position="256"/>
        <end position="263"/>
    </location>
    <ligand>
        <name>FAD</name>
        <dbReference type="ChEBI" id="CHEBI:57692"/>
    </ligand>
</feature>
<comment type="similarity">
    <text evidence="2">Belongs to the xanthine dehydrogenase family.</text>
</comment>
<keyword evidence="8" id="KW-0560">Oxidoreductase</keyword>
<gene>
    <name evidence="18" type="ORF">PLBR_LOCUS7277</name>
</gene>
<dbReference type="GO" id="GO:0016491">
    <property type="term" value="F:oxidoreductase activity"/>
    <property type="evidence" value="ECO:0007669"/>
    <property type="project" value="UniProtKB-KW"/>
</dbReference>
<dbReference type="SUPFAM" id="SSF55447">
    <property type="entry name" value="CO dehydrogenase flavoprotein C-terminal domain-like"/>
    <property type="match status" value="1"/>
</dbReference>
<evidence type="ECO:0000256" key="12">
    <source>
        <dbReference type="ARBA" id="ARBA00034078"/>
    </source>
</evidence>
<keyword evidence="4" id="KW-0285">Flavoprotein</keyword>
<feature type="domain" description="2Fe-2S ferredoxin-type" evidence="16">
    <location>
        <begin position="1"/>
        <end position="88"/>
    </location>
</feature>
<dbReference type="InterPro" id="IPR002888">
    <property type="entry name" value="2Fe-2S-bd"/>
</dbReference>
<evidence type="ECO:0000256" key="15">
    <source>
        <dbReference type="PIRSR" id="PIRSR000127-3"/>
    </source>
</evidence>
<dbReference type="Gene3D" id="3.10.20.30">
    <property type="match status" value="1"/>
</dbReference>
<keyword evidence="7 14" id="KW-0274">FAD</keyword>
<dbReference type="InterPro" id="IPR016208">
    <property type="entry name" value="Ald_Oxase/xanthine_DH-like"/>
</dbReference>
<evidence type="ECO:0000256" key="14">
    <source>
        <dbReference type="PIRSR" id="PIRSR000127-2"/>
    </source>
</evidence>
<dbReference type="InterPro" id="IPR006058">
    <property type="entry name" value="2Fe2S_fd_BS"/>
</dbReference>
<dbReference type="FunFam" id="3.90.1170.50:FF:000001">
    <property type="entry name" value="Aldehyde oxidase 1"/>
    <property type="match status" value="1"/>
</dbReference>
<feature type="binding site" evidence="15">
    <location>
        <position position="786"/>
    </location>
    <ligand>
        <name>Mo-molybdopterin</name>
        <dbReference type="ChEBI" id="CHEBI:71302"/>
    </ligand>
    <ligandPart>
        <name>Mo</name>
        <dbReference type="ChEBI" id="CHEBI:28685"/>
    </ligandPart>
</feature>
<keyword evidence="10 15" id="KW-0411">Iron-sulfur</keyword>
<feature type="domain" description="FAD-binding PCMH-type" evidence="17">
    <location>
        <begin position="227"/>
        <end position="413"/>
    </location>
</feature>
<comment type="cofactor">
    <cofactor evidence="15">
        <name>[2Fe-2S] cluster</name>
        <dbReference type="ChEBI" id="CHEBI:190135"/>
    </cofactor>
    <text evidence="15">Binds 2 [2Fe-2S] clusters.</text>
</comment>
<dbReference type="FunFam" id="3.30.365.10:FF:000002">
    <property type="entry name" value="Xanthine dehydrogenase oxidase"/>
    <property type="match status" value="1"/>
</dbReference>
<dbReference type="InterPro" id="IPR036318">
    <property type="entry name" value="FAD-bd_PCMH-like_sf"/>
</dbReference>
<dbReference type="Pfam" id="PF00941">
    <property type="entry name" value="FAD_binding_5"/>
    <property type="match status" value="1"/>
</dbReference>
<dbReference type="FunFam" id="3.30.365.10:FF:000001">
    <property type="entry name" value="Xanthine dehydrogenase oxidase"/>
    <property type="match status" value="1"/>
</dbReference>
<feature type="binding site" evidence="14">
    <location>
        <position position="403"/>
    </location>
    <ligand>
        <name>FAD</name>
        <dbReference type="ChEBI" id="CHEBI:57692"/>
    </ligand>
</feature>
<dbReference type="Gene3D" id="3.30.43.10">
    <property type="entry name" value="Uridine Diphospho-n-acetylenolpyruvylglucosamine Reductase, domain 2"/>
    <property type="match status" value="1"/>
</dbReference>
<feature type="binding site" evidence="14">
    <location>
        <position position="902"/>
    </location>
    <ligand>
        <name>substrate</name>
    </ligand>
</feature>
<geneLocation type="mitochondrion" evidence="18"/>
<feature type="binding site" evidence="14">
    <location>
        <begin position="346"/>
        <end position="350"/>
    </location>
    <ligand>
        <name>FAD</name>
        <dbReference type="ChEBI" id="CHEBI:57692"/>
    </ligand>
</feature>
<feature type="binding site" evidence="14">
    <location>
        <position position="359"/>
    </location>
    <ligand>
        <name>FAD</name>
        <dbReference type="ChEBI" id="CHEBI:57692"/>
    </ligand>
</feature>
<feature type="binding site" evidence="15">
    <location>
        <position position="109"/>
    </location>
    <ligand>
        <name>[2Fe-2S] cluster</name>
        <dbReference type="ChEBI" id="CHEBI:190135"/>
        <label>2</label>
    </ligand>
</feature>
<dbReference type="InterPro" id="IPR001041">
    <property type="entry name" value="2Fe-2S_ferredoxin-type"/>
</dbReference>
<dbReference type="PROSITE" id="PS51085">
    <property type="entry name" value="2FE2S_FER_2"/>
    <property type="match status" value="1"/>
</dbReference>
<dbReference type="InterPro" id="IPR046867">
    <property type="entry name" value="AldOxase/xan_DH_MoCoBD2"/>
</dbReference>
<dbReference type="FunFam" id="3.30.465.10:FF:000004">
    <property type="entry name" value="Xanthine dehydrogenase/oxidase"/>
    <property type="match status" value="1"/>
</dbReference>
<dbReference type="InterPro" id="IPR036010">
    <property type="entry name" value="2Fe-2S_ferredoxin-like_sf"/>
</dbReference>
<dbReference type="Pfam" id="PF20256">
    <property type="entry name" value="MoCoBD_2"/>
    <property type="match status" value="1"/>
</dbReference>
<dbReference type="Pfam" id="PF01315">
    <property type="entry name" value="Ald_Xan_dh_C"/>
    <property type="match status" value="1"/>
</dbReference>
<dbReference type="Proteomes" id="UP000290189">
    <property type="component" value="Unassembled WGS sequence"/>
</dbReference>
<dbReference type="Pfam" id="PF03450">
    <property type="entry name" value="CO_deh_flav_C"/>
    <property type="match status" value="1"/>
</dbReference>
<feature type="binding site" evidence="15">
    <location>
        <position position="70"/>
    </location>
    <ligand>
        <name>[2Fe-2S] cluster</name>
        <dbReference type="ChEBI" id="CHEBI:190135"/>
        <label>1</label>
    </ligand>
</feature>
<dbReference type="GO" id="GO:0071949">
    <property type="term" value="F:FAD binding"/>
    <property type="evidence" value="ECO:0007669"/>
    <property type="project" value="InterPro"/>
</dbReference>
<evidence type="ECO:0000256" key="6">
    <source>
        <dbReference type="ARBA" id="ARBA00022723"/>
    </source>
</evidence>
<protein>
    <recommendedName>
        <fullName evidence="20">Xanthine dehydrogenase</fullName>
    </recommendedName>
</protein>
<dbReference type="Pfam" id="PF02738">
    <property type="entry name" value="MoCoBD_1"/>
    <property type="match status" value="1"/>
</dbReference>
<dbReference type="SUPFAM" id="SSF54292">
    <property type="entry name" value="2Fe-2S ferredoxin-like"/>
    <property type="match status" value="1"/>
</dbReference>
<evidence type="ECO:0000256" key="1">
    <source>
        <dbReference type="ARBA" id="ARBA00001974"/>
    </source>
</evidence>
<evidence type="ECO:0000313" key="19">
    <source>
        <dbReference type="Proteomes" id="UP000290189"/>
    </source>
</evidence>
<dbReference type="GO" id="GO:0005506">
    <property type="term" value="F:iron ion binding"/>
    <property type="evidence" value="ECO:0007669"/>
    <property type="project" value="InterPro"/>
</dbReference>
<organism evidence="18 19">
    <name type="scientific">Plasmodiophora brassicae</name>
    <name type="common">Clubroot disease agent</name>
    <dbReference type="NCBI Taxonomy" id="37360"/>
    <lineage>
        <taxon>Eukaryota</taxon>
        <taxon>Sar</taxon>
        <taxon>Rhizaria</taxon>
        <taxon>Endomyxa</taxon>
        <taxon>Phytomyxea</taxon>
        <taxon>Plasmodiophorida</taxon>
        <taxon>Plasmodiophoridae</taxon>
        <taxon>Plasmodiophora</taxon>
    </lineage>
</organism>
<dbReference type="InterPro" id="IPR005107">
    <property type="entry name" value="CO_DH_flav_C"/>
</dbReference>
<dbReference type="PROSITE" id="PS00197">
    <property type="entry name" value="2FE2S_FER_1"/>
    <property type="match status" value="1"/>
</dbReference>
<dbReference type="PANTHER" id="PTHR45444:SF3">
    <property type="entry name" value="XANTHINE DEHYDROGENASE"/>
    <property type="match status" value="1"/>
</dbReference>
<dbReference type="InterPro" id="IPR000674">
    <property type="entry name" value="Ald_Oxase/Xan_DH_a/b"/>
</dbReference>
<dbReference type="InterPro" id="IPR012675">
    <property type="entry name" value="Beta-grasp_dom_sf"/>
</dbReference>
<keyword evidence="18" id="KW-0496">Mitochondrion</keyword>
<dbReference type="SUPFAM" id="SSF54665">
    <property type="entry name" value="CO dehydrogenase molybdoprotein N-domain-like"/>
    <property type="match status" value="1"/>
</dbReference>
<keyword evidence="11" id="KW-0520">NAD</keyword>
<keyword evidence="3 15" id="KW-0500">Molybdenum</keyword>
<dbReference type="SUPFAM" id="SSF47741">
    <property type="entry name" value="CO dehydrogenase ISP C-domain like"/>
    <property type="match status" value="1"/>
</dbReference>
<dbReference type="SMART" id="SM01092">
    <property type="entry name" value="CO_deh_flav_C"/>
    <property type="match status" value="1"/>
</dbReference>
<evidence type="ECO:0000256" key="9">
    <source>
        <dbReference type="ARBA" id="ARBA00023004"/>
    </source>
</evidence>
<evidence type="ECO:0000256" key="8">
    <source>
        <dbReference type="ARBA" id="ARBA00023002"/>
    </source>
</evidence>
<dbReference type="SUPFAM" id="SSF56003">
    <property type="entry name" value="Molybdenum cofactor-binding domain"/>
    <property type="match status" value="1"/>
</dbReference>
<dbReference type="GO" id="GO:0051537">
    <property type="term" value="F:2 iron, 2 sulfur cluster binding"/>
    <property type="evidence" value="ECO:0007669"/>
    <property type="project" value="UniProtKB-KW"/>
</dbReference>
<keyword evidence="6 15" id="KW-0479">Metal-binding</keyword>
<sequence length="1294" mass="140767">MLFFVNGQRIEVNDDLVDVNVTVLQFLRDSLQLTGTKLACHEASCGSCIVLVSHFDHRAGRIVHRSVNACIAPLCSVADKAITTIEGISSAGKLHPIQERLVESNGSQCGFCTPGIVMSVYSLLQSEENPTLEQLESSLDGNLCRCTGYRPIVDALSALCRTSCGNANGDIEDIGKTKAPLQQTISDPDLAVANDPNTVAGTSKAPASLNFPKDLIYKVPTRLVLGQEEDSTMWFRPITMKELLYLKDLHRSNARIAVGFTELGIEKHFKRSRFPSCISPVSVPEMTAIRISDVGLELGAAVTISDLDAALAHAIDTMDPLKTIFFKEFRQQIRRFAGHSVRNVGSIGGNLITASPISDLNPLHSACSSILTFESMSRGARTTTADKLFITYRVVDCRDDEVLVKVTIPFSPPPETHFRAFKVSRRRDDDIAIVCAGMFMRLHPVNRSILQCSLAFGGMAPVTLQAKETSRYCIGKTFSSSLFKDIIPILQRDLPLPDNAPGGMAHYRRTLALSLVLKFFLAVSGNDSRDSAATSAFTRPPCKGLQYFNVSPPLPSECIGKGIAHKAGKLHVTGTATYSDDTAVRPRALYAALVTSTKPHALLRAVRWEKALAAPGVHSYLDHESVPGSNAMGPVVLDEELFASKEVHCVGAVIGAVLADTDEHAQDAARLVEIDYEPLPFVLTIQEAIAAGSFFEPLHPLSIETGNLDAALQRSEVIVEGAVNVGAQEHFYMEPQTCIATPGEDNEIEVVTSTQNPTKAQTYAAKALGIERNRVVVRVKRLGGGFGGKETRSVFVSSIAAVGAAASRRQVRCVLPRDVDMCITGTRHAFYATYRIGSTRDGYLQAADIQLYSNGGCSQDLSVPVMERAIFHAENAYLVPALRCVGKVCRTNTPSNTAFRGFGGPQSMFIAETWMEHLARTLSIDRHDLIRRNLLRAVPDSMTYFGQAIPDCPLTQMWSDLMRVADVENRRAEAQRFNSESKYVKKGIACVPTKFGMSFTLKFMNQASALVHVYTDGTVLVSHGGTEMGQGLHTKMCAVAAHELGIGFDQVHISETATDKVANTQPTAASVSADLNGAAIQDACRQINERLAPFRAQLPPEATFAEVVTLANFNRACLSAYGFYRTPDLDFSWESGKGRPFHYFSYGRVDIIHDVGDSLNPTIDIGQIEGGFVQGYGLFCLEELVTTPQGALFTRGPSTYKIPSCTDIPVDFRVTLHQDESRATTSKLTTIYSSKGVGEPPLFLGSSVFFAAKEAVYAYRDDPSYFQLDSPATCERLRLACVDELTRASASPPA</sequence>
<name>A0A3P3YIP0_PLABS</name>
<evidence type="ECO:0000256" key="7">
    <source>
        <dbReference type="ARBA" id="ARBA00022827"/>
    </source>
</evidence>
<feature type="binding site" evidence="15">
    <location>
        <position position="48"/>
    </location>
    <ligand>
        <name>[2Fe-2S] cluster</name>
        <dbReference type="ChEBI" id="CHEBI:190135"/>
        <label>1</label>
    </ligand>
</feature>
<evidence type="ECO:0000256" key="4">
    <source>
        <dbReference type="ARBA" id="ARBA00022630"/>
    </source>
</evidence>
<evidence type="ECO:0000259" key="17">
    <source>
        <dbReference type="PROSITE" id="PS51387"/>
    </source>
</evidence>
<dbReference type="Gene3D" id="3.30.390.50">
    <property type="entry name" value="CO dehydrogenase flavoprotein, C-terminal domain"/>
    <property type="match status" value="1"/>
</dbReference>
<dbReference type="InterPro" id="IPR037165">
    <property type="entry name" value="AldOxase/xan_DH_Mopterin-bd_sf"/>
</dbReference>
<keyword evidence="9 15" id="KW-0408">Iron</keyword>
<feature type="binding site" evidence="15">
    <location>
        <position position="755"/>
    </location>
    <ligand>
        <name>Mo-molybdopterin</name>
        <dbReference type="ChEBI" id="CHEBI:71302"/>
    </ligand>
    <ligandPart>
        <name>Mo</name>
        <dbReference type="ChEBI" id="CHEBI:28685"/>
    </ligandPart>
</feature>
<feature type="binding site" evidence="15">
    <location>
        <position position="144"/>
    </location>
    <ligand>
        <name>[2Fe-2S] cluster</name>
        <dbReference type="ChEBI" id="CHEBI:190135"/>
        <label>2</label>
    </ligand>
</feature>
<dbReference type="CDD" id="cd00207">
    <property type="entry name" value="fer2"/>
    <property type="match status" value="1"/>
</dbReference>
<evidence type="ECO:0000256" key="5">
    <source>
        <dbReference type="ARBA" id="ARBA00022714"/>
    </source>
</evidence>
<dbReference type="SMART" id="SM01008">
    <property type="entry name" value="Ald_Xan_dh_C"/>
    <property type="match status" value="1"/>
</dbReference>
<keyword evidence="5 15" id="KW-0001">2Fe-2S</keyword>
<feature type="binding site" evidence="14">
    <location>
        <position position="868"/>
    </location>
    <ligand>
        <name>substrate</name>
    </ligand>
</feature>
<feature type="binding site" evidence="15">
    <location>
        <position position="1069"/>
    </location>
    <ligand>
        <name>Mo-molybdopterin</name>
        <dbReference type="ChEBI" id="CHEBI:71302"/>
    </ligand>
    <ligandPart>
        <name>Mo</name>
        <dbReference type="ChEBI" id="CHEBI:28685"/>
    </ligandPart>
</feature>
<feature type="binding site" evidence="15">
    <location>
        <position position="45"/>
    </location>
    <ligand>
        <name>[2Fe-2S] cluster</name>
        <dbReference type="ChEBI" id="CHEBI:190135"/>
        <label>1</label>
    </ligand>
</feature>
<dbReference type="Pfam" id="PF00111">
    <property type="entry name" value="Fer2"/>
    <property type="match status" value="1"/>
</dbReference>
<dbReference type="PANTHER" id="PTHR45444">
    <property type="entry name" value="XANTHINE DEHYDROGENASE"/>
    <property type="match status" value="1"/>
</dbReference>
<evidence type="ECO:0000256" key="11">
    <source>
        <dbReference type="ARBA" id="ARBA00023027"/>
    </source>
</evidence>
<dbReference type="InterPro" id="IPR036856">
    <property type="entry name" value="Ald_Oxase/Xan_DH_a/b_sf"/>
</dbReference>
<feature type="binding site" evidence="14">
    <location>
        <position position="1000"/>
    </location>
    <ligand>
        <name>substrate</name>
    </ligand>
</feature>
<comment type="cofactor">
    <cofactor evidence="15">
        <name>Mo-molybdopterin</name>
        <dbReference type="ChEBI" id="CHEBI:71302"/>
    </cofactor>
    <text evidence="15">Binds 1 Mo-molybdopterin (Mo-MPT) cofactor per subunit.</text>
</comment>
<evidence type="ECO:0000256" key="3">
    <source>
        <dbReference type="ARBA" id="ARBA00022505"/>
    </source>
</evidence>
<evidence type="ECO:0000256" key="2">
    <source>
        <dbReference type="ARBA" id="ARBA00006849"/>
    </source>
</evidence>
<evidence type="ECO:0000313" key="18">
    <source>
        <dbReference type="EMBL" id="SPR00062.1"/>
    </source>
</evidence>
<evidence type="ECO:0000256" key="10">
    <source>
        <dbReference type="ARBA" id="ARBA00023014"/>
    </source>
</evidence>
<evidence type="ECO:0000259" key="16">
    <source>
        <dbReference type="PROSITE" id="PS51085"/>
    </source>
</evidence>
<dbReference type="EMBL" id="OVEO01000013">
    <property type="protein sequence ID" value="SPR00062.1"/>
    <property type="molecule type" value="Genomic_DNA"/>
</dbReference>
<feature type="binding site" evidence="14">
    <location>
        <position position="790"/>
    </location>
    <ligand>
        <name>substrate</name>
    </ligand>
</feature>
<dbReference type="InterPro" id="IPR016166">
    <property type="entry name" value="FAD-bd_PCMH"/>
</dbReference>
<dbReference type="InterPro" id="IPR016169">
    <property type="entry name" value="FAD-bd_PCMH_sub2"/>
</dbReference>
<dbReference type="SUPFAM" id="SSF56176">
    <property type="entry name" value="FAD-binding/transporter-associated domain-like"/>
    <property type="match status" value="1"/>
</dbReference>
<dbReference type="Gene3D" id="3.30.365.10">
    <property type="entry name" value="Aldehyde oxidase/xanthine dehydrogenase, molybdopterin binding domain"/>
    <property type="match status" value="4"/>
</dbReference>
<dbReference type="InterPro" id="IPR008274">
    <property type="entry name" value="AldOxase/xan_DH_MoCoBD1"/>
</dbReference>
<dbReference type="Pfam" id="PF01799">
    <property type="entry name" value="Fer2_2"/>
    <property type="match status" value="1"/>
</dbReference>
<feature type="active site" description="Proton acceptor" evidence="13">
    <location>
        <position position="1239"/>
    </location>
</feature>
<dbReference type="Gene3D" id="3.30.465.10">
    <property type="match status" value="1"/>
</dbReference>
<dbReference type="PROSITE" id="PS51387">
    <property type="entry name" value="FAD_PCMH"/>
    <property type="match status" value="1"/>
</dbReference>
<dbReference type="PIRSF" id="PIRSF000127">
    <property type="entry name" value="Xanthine_DH"/>
    <property type="match status" value="1"/>
</dbReference>
<feature type="binding site" evidence="15">
    <location>
        <position position="40"/>
    </location>
    <ligand>
        <name>[2Fe-2S] cluster</name>
        <dbReference type="ChEBI" id="CHEBI:190135"/>
        <label>1</label>
    </ligand>
</feature>